<keyword evidence="1" id="KW-1133">Transmembrane helix</keyword>
<organism evidence="2 3">
    <name type="scientific">Romboutsia lituseburensis DSM 797</name>
    <dbReference type="NCBI Taxonomy" id="1121325"/>
    <lineage>
        <taxon>Bacteria</taxon>
        <taxon>Bacillati</taxon>
        <taxon>Bacillota</taxon>
        <taxon>Clostridia</taxon>
        <taxon>Peptostreptococcales</taxon>
        <taxon>Peptostreptococcaceae</taxon>
        <taxon>Romboutsia</taxon>
    </lineage>
</organism>
<keyword evidence="1" id="KW-0472">Membrane</keyword>
<evidence type="ECO:0000313" key="2">
    <source>
        <dbReference type="EMBL" id="SDL18279.1"/>
    </source>
</evidence>
<dbReference type="EMBL" id="FNGW01000001">
    <property type="protein sequence ID" value="SDL18279.1"/>
    <property type="molecule type" value="Genomic_DNA"/>
</dbReference>
<keyword evidence="1" id="KW-0812">Transmembrane</keyword>
<dbReference type="AlphaFoldDB" id="A0A1G9HZ79"/>
<protein>
    <submittedName>
        <fullName evidence="2">Uncharacterized protein YdaL</fullName>
    </submittedName>
</protein>
<feature type="transmembrane region" description="Helical" evidence="1">
    <location>
        <begin position="507"/>
        <end position="526"/>
    </location>
</feature>
<dbReference type="Pfam" id="PF10096">
    <property type="entry name" value="DUF2334"/>
    <property type="match status" value="1"/>
</dbReference>
<proteinExistence type="predicted"/>
<dbReference type="STRING" id="1121325.SAMN04515677_10141"/>
<name>A0A1G9HZ79_9FIRM</name>
<dbReference type="InterPro" id="IPR018763">
    <property type="entry name" value="DUF2334"/>
</dbReference>
<gene>
    <name evidence="2" type="ORF">SAMN04515677_10141</name>
</gene>
<dbReference type="Proteomes" id="UP000199068">
    <property type="component" value="Unassembled WGS sequence"/>
</dbReference>
<dbReference type="RefSeq" id="WP_092721696.1">
    <property type="nucleotide sequence ID" value="NZ_FNGW01000001.1"/>
</dbReference>
<sequence length="537" mass="62906">MMYKKIYASIIIIAVFIFNVSSFTYADINKKSLIVYENEKTFSSNENKVNYLNELLYVFNEDVEKINIEDYKKGYINNFDSVFVINIKNDILSKDFLYDISIYNKNIYWIGNKIENILEPNKKYSMSYKGKSKNINAVFYKNKKTLLKSKNEFNILSTSKDTEILSTMGDGYNEYPYIIKEKNLYYISQWNLGENFIFEDSLNDFFEVKNNKNNKIFIKINNVNPNTDIKKLSEISDYLYSQSVPFLISLTPTYTESKNKNIKTMDLNLEFINVLQKMQEQGGVVVLNGYSNFKYEKQNIEYEFWDVKNDRPITDDIKSYIKDRVLSGLRICIEHNIYPLAFEAPSGAIDNKGYTEVKKYFSTSIGYFQNNNDNYFTSSFPYKINKSDLFNIFLPENLGVLNNEDELSAERIKENLNKLSVVRGYSAGLSILPNIKINNLNEIIQYIKDNNIEFIDLRSDSNYVKIEDISIKSKNGNIDLNYDKSKSIFKNNKKSNFENTIKNINDIIIGFVSFVLVIFLIIFIVFRKINSNKFKRR</sequence>
<evidence type="ECO:0000313" key="3">
    <source>
        <dbReference type="Proteomes" id="UP000199068"/>
    </source>
</evidence>
<accession>A0A1G9HZ79</accession>
<reference evidence="2 3" key="1">
    <citation type="submission" date="2016-10" db="EMBL/GenBank/DDBJ databases">
        <authorList>
            <person name="de Groot N.N."/>
        </authorList>
    </citation>
    <scope>NUCLEOTIDE SEQUENCE [LARGE SCALE GENOMIC DNA]</scope>
    <source>
        <strain evidence="2 3">DSM 797</strain>
    </source>
</reference>
<keyword evidence="3" id="KW-1185">Reference proteome</keyword>
<evidence type="ECO:0000256" key="1">
    <source>
        <dbReference type="SAM" id="Phobius"/>
    </source>
</evidence>